<evidence type="ECO:0000313" key="2">
    <source>
        <dbReference type="EMBL" id="GAT50089.1"/>
    </source>
</evidence>
<sequence length="155" mass="17728">MKKQRRNTSIHRRCSAAHPPHEHVHPRPGPPSRQQVDSRPHDEEKNLLHKCPDLLLFRFKYDFLAPQPILEYAFYLLRVVLHDASAHKTHPQLRYVASRIGSSHGLFRDFGLVKGAEKMFAPALLLPNLGKASMNMDRTHMTMHGVQPAGEYARG</sequence>
<organism evidence="2 3">
    <name type="scientific">Mycena chlorophos</name>
    <name type="common">Agaric fungus</name>
    <name type="synonym">Agaricus chlorophos</name>
    <dbReference type="NCBI Taxonomy" id="658473"/>
    <lineage>
        <taxon>Eukaryota</taxon>
        <taxon>Fungi</taxon>
        <taxon>Dikarya</taxon>
        <taxon>Basidiomycota</taxon>
        <taxon>Agaricomycotina</taxon>
        <taxon>Agaricomycetes</taxon>
        <taxon>Agaricomycetidae</taxon>
        <taxon>Agaricales</taxon>
        <taxon>Marasmiineae</taxon>
        <taxon>Mycenaceae</taxon>
        <taxon>Mycena</taxon>
    </lineage>
</organism>
<evidence type="ECO:0000256" key="1">
    <source>
        <dbReference type="SAM" id="MobiDB-lite"/>
    </source>
</evidence>
<dbReference type="Proteomes" id="UP000815677">
    <property type="component" value="Unassembled WGS sequence"/>
</dbReference>
<gene>
    <name evidence="2" type="ORF">MCHLO_07367</name>
</gene>
<feature type="region of interest" description="Disordered" evidence="1">
    <location>
        <begin position="1"/>
        <end position="43"/>
    </location>
</feature>
<accession>A0ABQ0LG23</accession>
<dbReference type="EMBL" id="DF846232">
    <property type="protein sequence ID" value="GAT50089.1"/>
    <property type="molecule type" value="Genomic_DNA"/>
</dbReference>
<name>A0ABQ0LG23_MYCCL</name>
<feature type="compositionally biased region" description="Basic residues" evidence="1">
    <location>
        <begin position="1"/>
        <end position="15"/>
    </location>
</feature>
<evidence type="ECO:0000313" key="3">
    <source>
        <dbReference type="Proteomes" id="UP000815677"/>
    </source>
</evidence>
<keyword evidence="3" id="KW-1185">Reference proteome</keyword>
<reference evidence="2" key="1">
    <citation type="submission" date="2014-09" db="EMBL/GenBank/DDBJ databases">
        <title>Genome sequence of the luminous mushroom Mycena chlorophos for searching fungal bioluminescence genes.</title>
        <authorList>
            <person name="Tanaka Y."/>
            <person name="Kasuga D."/>
            <person name="Oba Y."/>
            <person name="Hase S."/>
            <person name="Sato K."/>
            <person name="Oba Y."/>
            <person name="Sakakibara Y."/>
        </authorList>
    </citation>
    <scope>NUCLEOTIDE SEQUENCE</scope>
</reference>
<protein>
    <submittedName>
        <fullName evidence="2">Uncharacterized protein</fullName>
    </submittedName>
</protein>
<proteinExistence type="predicted"/>